<dbReference type="GO" id="GO:0043565">
    <property type="term" value="F:sequence-specific DNA binding"/>
    <property type="evidence" value="ECO:0007669"/>
    <property type="project" value="TreeGrafter"/>
</dbReference>
<dbReference type="Pfam" id="PF01797">
    <property type="entry name" value="Y1_Tnp"/>
    <property type="match status" value="1"/>
</dbReference>
<dbReference type="NCBIfam" id="NF047646">
    <property type="entry name" value="REP_Tyr_transpos"/>
    <property type="match status" value="1"/>
</dbReference>
<gene>
    <name evidence="2" type="ORF">FDQ92_01020</name>
</gene>
<dbReference type="RefSeq" id="WP_137422871.1">
    <property type="nucleotide sequence ID" value="NZ_CP040098.1"/>
</dbReference>
<proteinExistence type="predicted"/>
<dbReference type="GO" id="GO:0006313">
    <property type="term" value="P:DNA transposition"/>
    <property type="evidence" value="ECO:0007669"/>
    <property type="project" value="InterPro"/>
</dbReference>
<dbReference type="SUPFAM" id="SSF143422">
    <property type="entry name" value="Transposase IS200-like"/>
    <property type="match status" value="1"/>
</dbReference>
<organism evidence="2 3">
    <name type="scientific">Desulfoglaeba alkanexedens ALDC</name>
    <dbReference type="NCBI Taxonomy" id="980445"/>
    <lineage>
        <taxon>Bacteria</taxon>
        <taxon>Pseudomonadati</taxon>
        <taxon>Thermodesulfobacteriota</taxon>
        <taxon>Syntrophobacteria</taxon>
        <taxon>Syntrophobacterales</taxon>
        <taxon>Syntrophobacteraceae</taxon>
        <taxon>Desulfoglaeba</taxon>
    </lineage>
</organism>
<dbReference type="AlphaFoldDB" id="A0A4V1ER99"/>
<evidence type="ECO:0000259" key="1">
    <source>
        <dbReference type="SMART" id="SM01321"/>
    </source>
</evidence>
<dbReference type="InterPro" id="IPR036515">
    <property type="entry name" value="Transposase_17_sf"/>
</dbReference>
<feature type="domain" description="Transposase IS200-like" evidence="1">
    <location>
        <begin position="9"/>
        <end position="136"/>
    </location>
</feature>
<dbReference type="PANTHER" id="PTHR36966">
    <property type="entry name" value="REP-ASSOCIATED TYROSINE TRANSPOSASE"/>
    <property type="match status" value="1"/>
</dbReference>
<evidence type="ECO:0000313" key="2">
    <source>
        <dbReference type="EMBL" id="QCQ20901.1"/>
    </source>
</evidence>
<dbReference type="InterPro" id="IPR052715">
    <property type="entry name" value="RAYT_transposase"/>
</dbReference>
<reference evidence="2 3" key="1">
    <citation type="submission" date="2019-05" db="EMBL/GenBank/DDBJ databases">
        <title>The Complete Genome Sequence of the n-alkane-degrading Desulfoglaeba alkanexedens ALDC reveals multiple alkylsuccinate synthase gene clusters.</title>
        <authorList>
            <person name="Callaghan A.V."/>
            <person name="Davidova I.A."/>
            <person name="Duncan K.E."/>
            <person name="Morris B."/>
            <person name="McInerney M.J."/>
        </authorList>
    </citation>
    <scope>NUCLEOTIDE SEQUENCE [LARGE SCALE GENOMIC DNA]</scope>
    <source>
        <strain evidence="2 3">ALDC</strain>
    </source>
</reference>
<accession>A0A4V1ER99</accession>
<dbReference type="PANTHER" id="PTHR36966:SF1">
    <property type="entry name" value="REP-ASSOCIATED TYROSINE TRANSPOSASE"/>
    <property type="match status" value="1"/>
</dbReference>
<dbReference type="OrthoDB" id="9800147at2"/>
<dbReference type="EMBL" id="CP040098">
    <property type="protein sequence ID" value="QCQ20901.1"/>
    <property type="molecule type" value="Genomic_DNA"/>
</dbReference>
<protein>
    <submittedName>
        <fullName evidence="2">Transposase</fullName>
    </submittedName>
</protein>
<dbReference type="KEGG" id="dax:FDQ92_01020"/>
<evidence type="ECO:0000313" key="3">
    <source>
        <dbReference type="Proteomes" id="UP000298602"/>
    </source>
</evidence>
<dbReference type="Gene3D" id="3.30.70.1290">
    <property type="entry name" value="Transposase IS200-like"/>
    <property type="match status" value="1"/>
</dbReference>
<reference evidence="2 3" key="2">
    <citation type="submission" date="2019-05" db="EMBL/GenBank/DDBJ databases">
        <authorList>
            <person name="Suflita J.M."/>
            <person name="Marks C.R."/>
        </authorList>
    </citation>
    <scope>NUCLEOTIDE SEQUENCE [LARGE SCALE GENOMIC DNA]</scope>
    <source>
        <strain evidence="2 3">ALDC</strain>
    </source>
</reference>
<dbReference type="Proteomes" id="UP000298602">
    <property type="component" value="Chromosome"/>
</dbReference>
<sequence length="182" mass="21416">MPNYRRHFVPGGKYFFTLVTYDRRPWLCHEKARRALRDAITCVRTSFPFAIDAWVLLPDHVHCILTLPAGDADFPERWRRIKAMVSRRCGDWAGEPAPDSSRARRKERLLWQRRFWEHAIRDDNDFAAHVDYIHYNPVKHGWCSMPADWPYSTFHRYVAAGLYPMDWAAGRVPVFPESIGGE</sequence>
<dbReference type="GO" id="GO:0004803">
    <property type="term" value="F:transposase activity"/>
    <property type="evidence" value="ECO:0007669"/>
    <property type="project" value="InterPro"/>
</dbReference>
<keyword evidence="3" id="KW-1185">Reference proteome</keyword>
<dbReference type="InterPro" id="IPR002686">
    <property type="entry name" value="Transposase_17"/>
</dbReference>
<dbReference type="SMART" id="SM01321">
    <property type="entry name" value="Y1_Tnp"/>
    <property type="match status" value="1"/>
</dbReference>
<name>A0A4V1ER99_9BACT</name>